<evidence type="ECO:0000313" key="2">
    <source>
        <dbReference type="Proteomes" id="UP001165121"/>
    </source>
</evidence>
<protein>
    <submittedName>
        <fullName evidence="1">Unnamed protein product</fullName>
    </submittedName>
</protein>
<accession>A0A9W7CZ42</accession>
<keyword evidence="2" id="KW-1185">Reference proteome</keyword>
<evidence type="ECO:0000313" key="1">
    <source>
        <dbReference type="EMBL" id="GMF44279.1"/>
    </source>
</evidence>
<dbReference type="EMBL" id="BSXT01001658">
    <property type="protein sequence ID" value="GMF44279.1"/>
    <property type="molecule type" value="Genomic_DNA"/>
</dbReference>
<organism evidence="1 2">
    <name type="scientific">Phytophthora fragariaefolia</name>
    <dbReference type="NCBI Taxonomy" id="1490495"/>
    <lineage>
        <taxon>Eukaryota</taxon>
        <taxon>Sar</taxon>
        <taxon>Stramenopiles</taxon>
        <taxon>Oomycota</taxon>
        <taxon>Peronosporomycetes</taxon>
        <taxon>Peronosporales</taxon>
        <taxon>Peronosporaceae</taxon>
        <taxon>Phytophthora</taxon>
    </lineage>
</organism>
<reference evidence="1" key="1">
    <citation type="submission" date="2023-04" db="EMBL/GenBank/DDBJ databases">
        <title>Phytophthora fragariaefolia NBRC 109709.</title>
        <authorList>
            <person name="Ichikawa N."/>
            <person name="Sato H."/>
            <person name="Tonouchi N."/>
        </authorList>
    </citation>
    <scope>NUCLEOTIDE SEQUENCE</scope>
    <source>
        <strain evidence="1">NBRC 109709</strain>
    </source>
</reference>
<name>A0A9W7CZ42_9STRA</name>
<proteinExistence type="predicted"/>
<comment type="caution">
    <text evidence="1">The sequence shown here is derived from an EMBL/GenBank/DDBJ whole genome shotgun (WGS) entry which is preliminary data.</text>
</comment>
<gene>
    <name evidence="1" type="ORF">Pfra01_001534200</name>
</gene>
<dbReference type="Proteomes" id="UP001165121">
    <property type="component" value="Unassembled WGS sequence"/>
</dbReference>
<dbReference type="AlphaFoldDB" id="A0A9W7CZ42"/>
<sequence length="151" mass="16844">MERGRARACQRMSGRHSEHGFCRVGPSRRLVPPAGVAVIVLFCQPPSELGSNYSGWCTRTTRPRDSLLREATGTASLSLDTSSADSPQQTTVDISLCNLHSTNNEPPIHVGIREFQLQNVRVRHKITLVYRAYEADSQRMFNTRGPKFSDS</sequence>